<name>A0A167K5T9_PHYB8</name>
<accession>A0A167K5T9</accession>
<proteinExistence type="predicted"/>
<dbReference type="GeneID" id="28993615"/>
<evidence type="ECO:0000313" key="2">
    <source>
        <dbReference type="Proteomes" id="UP000077315"/>
    </source>
</evidence>
<gene>
    <name evidence="1" type="ORF">PHYBLDRAFT_151590</name>
</gene>
<dbReference type="VEuPathDB" id="FungiDB:PHYBLDRAFT_151590"/>
<dbReference type="RefSeq" id="XP_018285377.1">
    <property type="nucleotide sequence ID" value="XM_018432709.1"/>
</dbReference>
<keyword evidence="2" id="KW-1185">Reference proteome</keyword>
<dbReference type="InParanoid" id="A0A167K5T9"/>
<dbReference type="Proteomes" id="UP000077315">
    <property type="component" value="Unassembled WGS sequence"/>
</dbReference>
<organism evidence="1 2">
    <name type="scientific">Phycomyces blakesleeanus (strain ATCC 8743b / DSM 1359 / FGSC 10004 / NBRC 33097 / NRRL 1555)</name>
    <dbReference type="NCBI Taxonomy" id="763407"/>
    <lineage>
        <taxon>Eukaryota</taxon>
        <taxon>Fungi</taxon>
        <taxon>Fungi incertae sedis</taxon>
        <taxon>Mucoromycota</taxon>
        <taxon>Mucoromycotina</taxon>
        <taxon>Mucoromycetes</taxon>
        <taxon>Mucorales</taxon>
        <taxon>Phycomycetaceae</taxon>
        <taxon>Phycomyces</taxon>
    </lineage>
</organism>
<reference evidence="2" key="1">
    <citation type="submission" date="2015-06" db="EMBL/GenBank/DDBJ databases">
        <title>Expansion of signal transduction pathways in fungi by whole-genome duplication.</title>
        <authorList>
            <consortium name="DOE Joint Genome Institute"/>
            <person name="Corrochano L.M."/>
            <person name="Kuo A."/>
            <person name="Marcet-Houben M."/>
            <person name="Polaino S."/>
            <person name="Salamov A."/>
            <person name="Villalobos J.M."/>
            <person name="Alvarez M.I."/>
            <person name="Avalos J."/>
            <person name="Benito E.P."/>
            <person name="Benoit I."/>
            <person name="Burger G."/>
            <person name="Camino L.P."/>
            <person name="Canovas D."/>
            <person name="Cerda-Olmedo E."/>
            <person name="Cheng J.-F."/>
            <person name="Dominguez A."/>
            <person name="Elias M."/>
            <person name="Eslava A.P."/>
            <person name="Glaser F."/>
            <person name="Grimwood J."/>
            <person name="Gutierrez G."/>
            <person name="Heitman J."/>
            <person name="Henrissat B."/>
            <person name="Iturriaga E.A."/>
            <person name="Lang B.F."/>
            <person name="Lavin J.L."/>
            <person name="Lee S."/>
            <person name="Li W."/>
            <person name="Lindquist E."/>
            <person name="Lopez-Garcia S."/>
            <person name="Luque E.M."/>
            <person name="Marcos A.T."/>
            <person name="Martin J."/>
            <person name="McCluskey K."/>
            <person name="Medina H.R."/>
            <person name="Miralles-Duran A."/>
            <person name="Miyazaki A."/>
            <person name="Munoz-Torres E."/>
            <person name="Oguiza J.A."/>
            <person name="Ohm R."/>
            <person name="Olmedo M."/>
            <person name="Orejas M."/>
            <person name="Ortiz-Castellanos L."/>
            <person name="Pisabarro A.G."/>
            <person name="Rodriguez-Romero J."/>
            <person name="Ruiz-Herrera J."/>
            <person name="Ruiz-Vazquez R."/>
            <person name="Sanz C."/>
            <person name="Schackwitz W."/>
            <person name="Schmutz J."/>
            <person name="Shahriari M."/>
            <person name="Shelest E."/>
            <person name="Silva-Franco F."/>
            <person name="Soanes D."/>
            <person name="Syed K."/>
            <person name="Tagua V.G."/>
            <person name="Talbot N.J."/>
            <person name="Thon M."/>
            <person name="De vries R.P."/>
            <person name="Wiebenga A."/>
            <person name="Yadav J.S."/>
            <person name="Braun E.L."/>
            <person name="Baker S."/>
            <person name="Garre V."/>
            <person name="Horwitz B."/>
            <person name="Torres-Martinez S."/>
            <person name="Idnurm A."/>
            <person name="Herrera-Estrella A."/>
            <person name="Gabaldon T."/>
            <person name="Grigoriev I.V."/>
        </authorList>
    </citation>
    <scope>NUCLEOTIDE SEQUENCE [LARGE SCALE GENOMIC DNA]</scope>
    <source>
        <strain evidence="2">NRRL 1555(-)</strain>
    </source>
</reference>
<protein>
    <submittedName>
        <fullName evidence="1">Uncharacterized protein</fullName>
    </submittedName>
</protein>
<evidence type="ECO:0000313" key="1">
    <source>
        <dbReference type="EMBL" id="OAD67337.1"/>
    </source>
</evidence>
<sequence>MPKSTFLISTLDKPMGSIMRALNSITKQSETPIKFITINRMIHHDASRKGQNHCGQKIRTQIHSAAKLENEVEYPVQVQTNHCNHGIDENHMENIGHLINELSDGFLHVMYFIEDYNPEKDSPTILLLCLLKDLLSTSDLNKDKNTTQQRLFKILFGVVPMPDSLVPKWKVICEWARYLRYTNDWNTWMRFGLSAFNKACIVHKRSSHVHLRSTHLDGQNLKAVDSDYGKNINVIQQGILGIDLNST</sequence>
<dbReference type="EMBL" id="KV441024">
    <property type="protein sequence ID" value="OAD67337.1"/>
    <property type="molecule type" value="Genomic_DNA"/>
</dbReference>
<dbReference type="AlphaFoldDB" id="A0A167K5T9"/>
<dbReference type="OrthoDB" id="2355444at2759"/>